<evidence type="ECO:0000313" key="5">
    <source>
        <dbReference type="Proteomes" id="UP000254181"/>
    </source>
</evidence>
<keyword evidence="2 4" id="KW-0378">Hydrolase</keyword>
<dbReference type="PANTHER" id="PTHR42693:SF53">
    <property type="entry name" value="ENDO-4-O-SULFATASE"/>
    <property type="match status" value="1"/>
</dbReference>
<dbReference type="InterPro" id="IPR017850">
    <property type="entry name" value="Alkaline_phosphatase_core_sf"/>
</dbReference>
<dbReference type="AlphaFoldDB" id="A0A377K6U0"/>
<protein>
    <submittedName>
        <fullName evidence="4">Sulfatase ydeN</fullName>
        <ecNumber evidence="4">3.1.6.-</ecNumber>
    </submittedName>
</protein>
<gene>
    <name evidence="4" type="primary">ydeN</name>
    <name evidence="4" type="ORF">NCTC9075_03423</name>
</gene>
<evidence type="ECO:0000256" key="2">
    <source>
        <dbReference type="ARBA" id="ARBA00022801"/>
    </source>
</evidence>
<dbReference type="Gene3D" id="3.40.720.10">
    <property type="entry name" value="Alkaline Phosphatase, subunit A"/>
    <property type="match status" value="1"/>
</dbReference>
<evidence type="ECO:0000259" key="3">
    <source>
        <dbReference type="Pfam" id="PF00884"/>
    </source>
</evidence>
<dbReference type="PANTHER" id="PTHR42693">
    <property type="entry name" value="ARYLSULFATASE FAMILY MEMBER"/>
    <property type="match status" value="1"/>
</dbReference>
<name>A0A377K6U0_ECOLX</name>
<dbReference type="GO" id="GO:0004065">
    <property type="term" value="F:arylsulfatase activity"/>
    <property type="evidence" value="ECO:0007669"/>
    <property type="project" value="TreeGrafter"/>
</dbReference>
<organism evidence="4 5">
    <name type="scientific">Escherichia coli</name>
    <dbReference type="NCBI Taxonomy" id="562"/>
    <lineage>
        <taxon>Bacteria</taxon>
        <taxon>Pseudomonadati</taxon>
        <taxon>Pseudomonadota</taxon>
        <taxon>Gammaproteobacteria</taxon>
        <taxon>Enterobacterales</taxon>
        <taxon>Enterobacteriaceae</taxon>
        <taxon>Escherichia</taxon>
    </lineage>
</organism>
<evidence type="ECO:0000256" key="1">
    <source>
        <dbReference type="ARBA" id="ARBA00008779"/>
    </source>
</evidence>
<dbReference type="Pfam" id="PF00884">
    <property type="entry name" value="Sulfatase"/>
    <property type="match status" value="1"/>
</dbReference>
<dbReference type="EMBL" id="UGEM01000004">
    <property type="protein sequence ID" value="STP19986.1"/>
    <property type="molecule type" value="Genomic_DNA"/>
</dbReference>
<dbReference type="InterPro" id="IPR050738">
    <property type="entry name" value="Sulfatase"/>
</dbReference>
<reference evidence="4 5" key="1">
    <citation type="submission" date="2018-06" db="EMBL/GenBank/DDBJ databases">
        <authorList>
            <consortium name="Pathogen Informatics"/>
            <person name="Doyle S."/>
        </authorList>
    </citation>
    <scope>NUCLEOTIDE SEQUENCE [LARGE SCALE GENOMIC DNA]</scope>
    <source>
        <strain evidence="4 5">NCTC9075</strain>
    </source>
</reference>
<dbReference type="SUPFAM" id="SSF53649">
    <property type="entry name" value="Alkaline phosphatase-like"/>
    <property type="match status" value="1"/>
</dbReference>
<accession>A0A377K6U0</accession>
<proteinExistence type="inferred from homology"/>
<comment type="similarity">
    <text evidence="1">Belongs to the sulfatase family.</text>
</comment>
<sequence length="142" mass="16317">MATAKPWLWITLWDSMLRETAYYNSPSLFKNRERVPAKGYISDQLTDEAIGVVDRAKTLDQPFMLYLAYNAPHLPNDNPAPEQYQKQFNTGSQTADNYYASVYSVDQGVKRILEQLKKTDSMTIQLFSLPPIMVQLSMVLCR</sequence>
<dbReference type="Proteomes" id="UP000254181">
    <property type="component" value="Unassembled WGS sequence"/>
</dbReference>
<feature type="domain" description="Sulfatase N-terminal" evidence="3">
    <location>
        <begin position="22"/>
        <end position="120"/>
    </location>
</feature>
<dbReference type="EC" id="3.1.6.-" evidence="4"/>
<dbReference type="InterPro" id="IPR000917">
    <property type="entry name" value="Sulfatase_N"/>
</dbReference>
<evidence type="ECO:0000313" key="4">
    <source>
        <dbReference type="EMBL" id="STP19986.1"/>
    </source>
</evidence>